<dbReference type="AlphaFoldDB" id="A0A0H3J728"/>
<dbReference type="GeneID" id="93072902"/>
<dbReference type="Gene3D" id="1.10.260.40">
    <property type="entry name" value="lambda repressor-like DNA-binding domains"/>
    <property type="match status" value="1"/>
</dbReference>
<gene>
    <name evidence="2" type="ORF">CLPA_c06850</name>
    <name evidence="3" type="ORF">CP6013_02465</name>
</gene>
<evidence type="ECO:0000313" key="2">
    <source>
        <dbReference type="EMBL" id="AJA50773.1"/>
    </source>
</evidence>
<dbReference type="KEGG" id="cpae:CPAST_c06850"/>
<dbReference type="InterPro" id="IPR010982">
    <property type="entry name" value="Lambda_DNA-bd_dom_sf"/>
</dbReference>
<dbReference type="SUPFAM" id="SSF47413">
    <property type="entry name" value="lambda repressor-like DNA-binding domains"/>
    <property type="match status" value="1"/>
</dbReference>
<evidence type="ECO:0000313" key="4">
    <source>
        <dbReference type="Proteomes" id="UP000028042"/>
    </source>
</evidence>
<feature type="domain" description="HTH cro/C1-type" evidence="1">
    <location>
        <begin position="15"/>
        <end position="69"/>
    </location>
</feature>
<evidence type="ECO:0000313" key="5">
    <source>
        <dbReference type="Proteomes" id="UP000030905"/>
    </source>
</evidence>
<protein>
    <submittedName>
        <fullName evidence="3">Helix-turn-helix domain protein</fullName>
    </submittedName>
</protein>
<dbReference type="EMBL" id="CP009268">
    <property type="protein sequence ID" value="AJA50773.1"/>
    <property type="molecule type" value="Genomic_DNA"/>
</dbReference>
<sequence>MFNKIFKEAHWSERLRLLRLNNKLTQQQVADKCIITHKMYWNWEKGRHYPRKRFRICLAKIFGVEEDYIFS</sequence>
<evidence type="ECO:0000313" key="3">
    <source>
        <dbReference type="EMBL" id="KRU13217.1"/>
    </source>
</evidence>
<organism evidence="2 5">
    <name type="scientific">Clostridium pasteurianum DSM 525 = ATCC 6013</name>
    <dbReference type="NCBI Taxonomy" id="1262449"/>
    <lineage>
        <taxon>Bacteria</taxon>
        <taxon>Bacillati</taxon>
        <taxon>Bacillota</taxon>
        <taxon>Clostridia</taxon>
        <taxon>Eubacteriales</taxon>
        <taxon>Clostridiaceae</taxon>
        <taxon>Clostridium</taxon>
    </lineage>
</organism>
<accession>A0A0H3J728</accession>
<dbReference type="eggNOG" id="ENOG50314YX">
    <property type="taxonomic scope" value="Bacteria"/>
</dbReference>
<dbReference type="CDD" id="cd00093">
    <property type="entry name" value="HTH_XRE"/>
    <property type="match status" value="1"/>
</dbReference>
<dbReference type="PROSITE" id="PS50943">
    <property type="entry name" value="HTH_CROC1"/>
    <property type="match status" value="1"/>
</dbReference>
<dbReference type="RefSeq" id="WP_004455494.1">
    <property type="nucleotide sequence ID" value="NZ_ANZB01000010.1"/>
</dbReference>
<dbReference type="EMBL" id="JPGY02000001">
    <property type="protein sequence ID" value="KRU13217.1"/>
    <property type="molecule type" value="Genomic_DNA"/>
</dbReference>
<dbReference type="Proteomes" id="UP000028042">
    <property type="component" value="Unassembled WGS sequence"/>
</dbReference>
<dbReference type="Proteomes" id="UP000030905">
    <property type="component" value="Chromosome"/>
</dbReference>
<reference evidence="3 4" key="3">
    <citation type="journal article" name="Genome Announc.">
        <title>Improved Draft Genome Sequence of Clostridium pasteurianum Strain ATCC 6013 (DSM 525) Using a Hybrid Next-Generation Sequencing Approach.</title>
        <authorList>
            <person name="Pyne M.E."/>
            <person name="Utturkar S."/>
            <person name="Brown S.D."/>
            <person name="Moo-Young M."/>
            <person name="Chung D.A."/>
            <person name="Chou C.P."/>
        </authorList>
    </citation>
    <scope>NUCLEOTIDE SEQUENCE [LARGE SCALE GENOMIC DNA]</scope>
    <source>
        <strain evidence="3 4">ATCC 6013</strain>
    </source>
</reference>
<evidence type="ECO:0000259" key="1">
    <source>
        <dbReference type="PROSITE" id="PS50943"/>
    </source>
</evidence>
<dbReference type="InterPro" id="IPR001387">
    <property type="entry name" value="Cro/C1-type_HTH"/>
</dbReference>
<dbReference type="Pfam" id="PF12844">
    <property type="entry name" value="HTH_19"/>
    <property type="match status" value="1"/>
</dbReference>
<reference evidence="2 5" key="1">
    <citation type="journal article" date="2015" name="Genome Announc.">
        <title>Complete Genome Sequence of the Nitrogen-Fixing and Solvent-Producing Clostridium pasteurianum DSM 525.</title>
        <authorList>
            <person name="Poehlein A."/>
            <person name="Grosse-Honebrink A."/>
            <person name="Zhang Y."/>
            <person name="Minton N.P."/>
            <person name="Daniel R."/>
        </authorList>
    </citation>
    <scope>NUCLEOTIDE SEQUENCE [LARGE SCALE GENOMIC DNA]</scope>
    <source>
        <strain evidence="2">DSM 525</strain>
        <strain evidence="5">DSM 525 / ATCC 6013</strain>
    </source>
</reference>
<dbReference type="KEGG" id="cpat:CLPA_c06850"/>
<proteinExistence type="predicted"/>
<dbReference type="SMART" id="SM00530">
    <property type="entry name" value="HTH_XRE"/>
    <property type="match status" value="1"/>
</dbReference>
<name>A0A0H3J728_CLOPA</name>
<keyword evidence="5" id="KW-1185">Reference proteome</keyword>
<dbReference type="PATRIC" id="fig|1262449.3.peg.2887"/>
<dbReference type="GO" id="GO:0003677">
    <property type="term" value="F:DNA binding"/>
    <property type="evidence" value="ECO:0007669"/>
    <property type="project" value="InterPro"/>
</dbReference>
<reference evidence="3" key="2">
    <citation type="submission" date="2015-10" db="EMBL/GenBank/DDBJ databases">
        <title>Improved Draft Genome Sequence of Clostridium pasteurianum Strain ATCC 6013 (DSM 525) Using a Hybrid Next-Generation Sequencing Approach.</title>
        <authorList>
            <person name="Pyne M.E."/>
            <person name="Utturkar S.M."/>
            <person name="Brown S.D."/>
            <person name="Moo-Young M."/>
            <person name="Chung D.A."/>
            <person name="Chou P.C."/>
        </authorList>
    </citation>
    <scope>NUCLEOTIDE SEQUENCE</scope>
    <source>
        <strain evidence="3">ATCC 6013</strain>
    </source>
</reference>